<feature type="compositionally biased region" description="Basic and acidic residues" evidence="3">
    <location>
        <begin position="268"/>
        <end position="284"/>
    </location>
</feature>
<dbReference type="InterPro" id="IPR002123">
    <property type="entry name" value="Plipid/glycerol_acylTrfase"/>
</dbReference>
<evidence type="ECO:0000256" key="2">
    <source>
        <dbReference type="ARBA" id="ARBA00023315"/>
    </source>
</evidence>
<keyword evidence="4" id="KW-0472">Membrane</keyword>
<keyword evidence="1" id="KW-0808">Transferase</keyword>
<evidence type="ECO:0000313" key="6">
    <source>
        <dbReference type="EMBL" id="MCP2332053.1"/>
    </source>
</evidence>
<feature type="region of interest" description="Disordered" evidence="3">
    <location>
        <begin position="227"/>
        <end position="284"/>
    </location>
</feature>
<feature type="transmembrane region" description="Helical" evidence="4">
    <location>
        <begin position="12"/>
        <end position="29"/>
    </location>
</feature>
<organism evidence="6 7">
    <name type="scientific">Actinoalloteichus caeruleus DSM 43889</name>
    <dbReference type="NCBI Taxonomy" id="1120930"/>
    <lineage>
        <taxon>Bacteria</taxon>
        <taxon>Bacillati</taxon>
        <taxon>Actinomycetota</taxon>
        <taxon>Actinomycetes</taxon>
        <taxon>Pseudonocardiales</taxon>
        <taxon>Pseudonocardiaceae</taxon>
        <taxon>Actinoalloteichus</taxon>
        <taxon>Actinoalloteichus cyanogriseus</taxon>
    </lineage>
</organism>
<dbReference type="CDD" id="cd07989">
    <property type="entry name" value="LPLAT_AGPAT-like"/>
    <property type="match status" value="1"/>
</dbReference>
<feature type="compositionally biased region" description="Low complexity" evidence="3">
    <location>
        <begin position="241"/>
        <end position="257"/>
    </location>
</feature>
<dbReference type="EMBL" id="AUBJ02000001">
    <property type="protein sequence ID" value="MCP2332053.1"/>
    <property type="molecule type" value="Genomic_DNA"/>
</dbReference>
<keyword evidence="4" id="KW-1133">Transmembrane helix</keyword>
<proteinExistence type="predicted"/>
<dbReference type="SUPFAM" id="SSF69593">
    <property type="entry name" value="Glycerol-3-phosphate (1)-acyltransferase"/>
    <property type="match status" value="1"/>
</dbReference>
<accession>A0ABT1JIQ8</accession>
<evidence type="ECO:0000256" key="4">
    <source>
        <dbReference type="SAM" id="Phobius"/>
    </source>
</evidence>
<evidence type="ECO:0000313" key="7">
    <source>
        <dbReference type="Proteomes" id="UP000791080"/>
    </source>
</evidence>
<keyword evidence="7" id="KW-1185">Reference proteome</keyword>
<dbReference type="SMART" id="SM00563">
    <property type="entry name" value="PlsC"/>
    <property type="match status" value="1"/>
</dbReference>
<keyword evidence="2 6" id="KW-0012">Acyltransferase</keyword>
<protein>
    <submittedName>
        <fullName evidence="6">1-acyl-sn-glycerol-3-phosphate acyltransferase</fullName>
    </submittedName>
</protein>
<dbReference type="RefSeq" id="WP_026417135.1">
    <property type="nucleotide sequence ID" value="NZ_AUBJ02000001.1"/>
</dbReference>
<sequence length="284" mass="30564">MTTKVTREKGGFWVGFAAAVFYPAIRLFSRNEFRGGDRLPREGGALVVFNHISEIDPVYDAVAVHSAGRVPRFMAKHSLWKVPVVGSLLRGAGQIPVYRGSGNAQRSLRAAVEGLGAGKVVVIYPEGTVGRDPERWPMYSKTGVARLALDTDVPVIPAVNWGTHEVHDYQTKKFRPSPRRRRVVVEFGEPVDLDAYRGRPRDAALLREVTDAVMSGVRDLLGSVRNETPPVAFHRPGGRSGTDSAASDGDAAGSATDPVDGAADAATDAERRPGKDGDSPVERA</sequence>
<dbReference type="GO" id="GO:0016746">
    <property type="term" value="F:acyltransferase activity"/>
    <property type="evidence" value="ECO:0007669"/>
    <property type="project" value="UniProtKB-KW"/>
</dbReference>
<gene>
    <name evidence="6" type="ORF">G443_002323</name>
</gene>
<dbReference type="Pfam" id="PF01553">
    <property type="entry name" value="Acyltransferase"/>
    <property type="match status" value="1"/>
</dbReference>
<evidence type="ECO:0000256" key="1">
    <source>
        <dbReference type="ARBA" id="ARBA00022679"/>
    </source>
</evidence>
<evidence type="ECO:0000259" key="5">
    <source>
        <dbReference type="SMART" id="SM00563"/>
    </source>
</evidence>
<evidence type="ECO:0000256" key="3">
    <source>
        <dbReference type="SAM" id="MobiDB-lite"/>
    </source>
</evidence>
<dbReference type="PANTHER" id="PTHR10434:SF55">
    <property type="entry name" value="POSSIBLE ACYLTRANSFERASE"/>
    <property type="match status" value="1"/>
</dbReference>
<comment type="caution">
    <text evidence="6">The sequence shown here is derived from an EMBL/GenBank/DDBJ whole genome shotgun (WGS) entry which is preliminary data.</text>
</comment>
<keyword evidence="4" id="KW-0812">Transmembrane</keyword>
<dbReference type="Proteomes" id="UP000791080">
    <property type="component" value="Unassembled WGS sequence"/>
</dbReference>
<reference evidence="6 7" key="1">
    <citation type="submission" date="2022-06" db="EMBL/GenBank/DDBJ databases">
        <title>Genomic Encyclopedia of Type Strains, Phase I: the one thousand microbial genomes (KMG-I) project.</title>
        <authorList>
            <person name="Kyrpides N."/>
        </authorList>
    </citation>
    <scope>NUCLEOTIDE SEQUENCE [LARGE SCALE GENOMIC DNA]</scope>
    <source>
        <strain evidence="6 7">DSM 43889</strain>
    </source>
</reference>
<name>A0ABT1JIQ8_ACTCY</name>
<dbReference type="PANTHER" id="PTHR10434">
    <property type="entry name" value="1-ACYL-SN-GLYCEROL-3-PHOSPHATE ACYLTRANSFERASE"/>
    <property type="match status" value="1"/>
</dbReference>
<feature type="domain" description="Phospholipid/glycerol acyltransferase" evidence="5">
    <location>
        <begin position="45"/>
        <end position="163"/>
    </location>
</feature>